<dbReference type="RefSeq" id="WP_161552885.1">
    <property type="nucleotide sequence ID" value="NZ_AP022325.1"/>
</dbReference>
<proteinExistence type="predicted"/>
<organism evidence="1 2">
    <name type="scientific">Mycoplasmopsis felis</name>
    <dbReference type="NCBI Taxonomy" id="33923"/>
    <lineage>
        <taxon>Bacteria</taxon>
        <taxon>Bacillati</taxon>
        <taxon>Mycoplasmatota</taxon>
        <taxon>Mycoplasmoidales</taxon>
        <taxon>Metamycoplasmataceae</taxon>
        <taxon>Mycoplasmopsis</taxon>
    </lineage>
</organism>
<name>A0A809RZV1_9BACT</name>
<dbReference type="Proteomes" id="UP000464317">
    <property type="component" value="Chromosome"/>
</dbReference>
<dbReference type="AlphaFoldDB" id="A0A809RZV1"/>
<evidence type="ECO:0008006" key="3">
    <source>
        <dbReference type="Google" id="ProtNLM"/>
    </source>
</evidence>
<sequence length="746" mass="87335">MFKNKFFELKFNVDYLSNEYEINFINNPVVYVKVNELSKFPLSNFLNNVKYTLNSIKVVEPYTLQDYVNNVVFNETNYYFVNNDVINKSNLNDLINQENSKFSSNNQGLITKKTSLNLDDLINIWLSDETKNLIPYSQENLSSVLKYNKLYKTFFSKTSNRPIKNFLLIDESDKTQIIKSFAPREILEKTVFNIENNKASITKDLSEITNLEELSTGELYLNFEFEFDLNFKKVRDYYKNNYIKYSFLNISIPYNAIKNQNQINNIDFDVYSDFMTYEKLQEQKNLISSLFSFNIRKNNNNLTLEIIPKQDIKFYDLIVEHNLSNTKSVFISNVLYSINYLSEDELIYTQKPLKNQESAGLNEQIISNNELTSQISQPINSTKRLYKENTDKVIKQYRSRAFTFKSNGGSWTVLGKVKPNDPSDYRFFVTTNDHVWETFANADEIQKFNNPWITKIDKQLDLKVPRVIDKNIATNDISSTIVSDYDTKWSNEVPYEFELINNFFNHADYPQLNIFKKNDLSIASGTSKLSDNVIAIVNFKFFFENFEINKPNSWKYKNQTLNQNEQEIVQFIHNLINLDLLNSSKLNRHLSNFINLNYYIAGFPAKQTSNEFSPVGDNKKRWRDYLVGNSILDLHSTNYCHARFKCFQMDHPFITANTQTVDISAGFSGSGLYDSQGNFAGHHVLGDLDEYGYSNKYAFILDNQEKTVLGNGNTPFNTSSFYERMRYLSYLYPERYQNQFNKTPSY</sequence>
<dbReference type="KEGG" id="mfel:JPM2_0400"/>
<gene>
    <name evidence="1" type="ORF">JPM2_0400</name>
</gene>
<keyword evidence="2" id="KW-1185">Reference proteome</keyword>
<dbReference type="EMBL" id="AP022325">
    <property type="protein sequence ID" value="BBU47347.1"/>
    <property type="molecule type" value="Genomic_DNA"/>
</dbReference>
<accession>A0A809RZV1</accession>
<protein>
    <recommendedName>
        <fullName evidence="3">DUF31 domain-containing protein</fullName>
    </recommendedName>
</protein>
<reference evidence="1 2" key="1">
    <citation type="submission" date="2020-01" db="EMBL/GenBank/DDBJ databases">
        <title>Complete genome sequence of Mycoplasma felis strain Myco-2.</title>
        <authorList>
            <person name="Kinoshita Y."/>
            <person name="Niwa H."/>
            <person name="Uchida-Fujii E."/>
            <person name="Nukada T."/>
        </authorList>
    </citation>
    <scope>NUCLEOTIDE SEQUENCE [LARGE SCALE GENOMIC DNA]</scope>
    <source>
        <strain evidence="1 2">Myco-2</strain>
    </source>
</reference>
<evidence type="ECO:0000313" key="1">
    <source>
        <dbReference type="EMBL" id="BBU47347.1"/>
    </source>
</evidence>
<evidence type="ECO:0000313" key="2">
    <source>
        <dbReference type="Proteomes" id="UP000464317"/>
    </source>
</evidence>